<feature type="compositionally biased region" description="Acidic residues" evidence="2">
    <location>
        <begin position="24"/>
        <end position="38"/>
    </location>
</feature>
<dbReference type="KEGG" id="aprc:113858278"/>
<dbReference type="GeneID" id="113858278"/>
<evidence type="ECO:0000256" key="2">
    <source>
        <dbReference type="SAM" id="MobiDB-lite"/>
    </source>
</evidence>
<protein>
    <submittedName>
        <fullName evidence="5">Probable transcription factor At1g61730</fullName>
    </submittedName>
</protein>
<dbReference type="Proteomes" id="UP000694853">
    <property type="component" value="Unplaced"/>
</dbReference>
<dbReference type="OrthoDB" id="661680at2759"/>
<reference evidence="5" key="2">
    <citation type="submission" date="2025-08" db="UniProtKB">
        <authorList>
            <consortium name="RefSeq"/>
        </authorList>
    </citation>
    <scope>IDENTIFICATION</scope>
    <source>
        <tissue evidence="5">Young leaves</tissue>
    </source>
</reference>
<dbReference type="PANTHER" id="PTHR31662:SF33">
    <property type="entry name" value="DNA-BINDING STOREKEEPER PROTEIN TRANSCRIPTIONAL REGULATOR-LIKE PROTEIN"/>
    <property type="match status" value="1"/>
</dbReference>
<dbReference type="InterPro" id="IPR007592">
    <property type="entry name" value="GEBP"/>
</dbReference>
<dbReference type="RefSeq" id="XP_027346641.1">
    <property type="nucleotide sequence ID" value="XM_027490840.1"/>
</dbReference>
<dbReference type="Pfam" id="PF04504">
    <property type="entry name" value="GeBP-like_DBD"/>
    <property type="match status" value="1"/>
</dbReference>
<evidence type="ECO:0000313" key="5">
    <source>
        <dbReference type="RefSeq" id="XP_027346641.1"/>
    </source>
</evidence>
<dbReference type="PANTHER" id="PTHR31662">
    <property type="entry name" value="BNAANNG10740D PROTEIN-RELATED"/>
    <property type="match status" value="1"/>
</dbReference>
<feature type="compositionally biased region" description="Basic and acidic residues" evidence="2">
    <location>
        <begin position="69"/>
        <end position="89"/>
    </location>
</feature>
<evidence type="ECO:0000256" key="1">
    <source>
        <dbReference type="ARBA" id="ARBA00010820"/>
    </source>
</evidence>
<dbReference type="GO" id="GO:0006355">
    <property type="term" value="P:regulation of DNA-templated transcription"/>
    <property type="evidence" value="ECO:0007669"/>
    <property type="project" value="InterPro"/>
</dbReference>
<comment type="similarity">
    <text evidence="1">Belongs to the GeBP family.</text>
</comment>
<dbReference type="AlphaFoldDB" id="A0A8B8KRW7"/>
<feature type="region of interest" description="Disordered" evidence="2">
    <location>
        <begin position="1"/>
        <end position="109"/>
    </location>
</feature>
<evidence type="ECO:0000259" key="3">
    <source>
        <dbReference type="Pfam" id="PF04504"/>
    </source>
</evidence>
<accession>A0A8B8KRW7</accession>
<organism evidence="4 5">
    <name type="scientific">Abrus precatorius</name>
    <name type="common">Indian licorice</name>
    <name type="synonym">Glycine abrus</name>
    <dbReference type="NCBI Taxonomy" id="3816"/>
    <lineage>
        <taxon>Eukaryota</taxon>
        <taxon>Viridiplantae</taxon>
        <taxon>Streptophyta</taxon>
        <taxon>Embryophyta</taxon>
        <taxon>Tracheophyta</taxon>
        <taxon>Spermatophyta</taxon>
        <taxon>Magnoliopsida</taxon>
        <taxon>eudicotyledons</taxon>
        <taxon>Gunneridae</taxon>
        <taxon>Pentapetalae</taxon>
        <taxon>rosids</taxon>
        <taxon>fabids</taxon>
        <taxon>Fabales</taxon>
        <taxon>Fabaceae</taxon>
        <taxon>Papilionoideae</taxon>
        <taxon>50 kb inversion clade</taxon>
        <taxon>NPAAA clade</taxon>
        <taxon>indigoferoid/millettioid clade</taxon>
        <taxon>Abreae</taxon>
        <taxon>Abrus</taxon>
    </lineage>
</organism>
<feature type="domain" description="Glabrous enhancer-binding protein-like DBD" evidence="3">
    <location>
        <begin position="111"/>
        <end position="207"/>
    </location>
</feature>
<keyword evidence="4" id="KW-1185">Reference proteome</keyword>
<reference evidence="4" key="1">
    <citation type="journal article" date="2019" name="Toxins">
        <title>Detection of Abrin-Like and Prepropulchellin-Like Toxin Genes and Transcripts Using Whole Genome Sequencing and Full-Length Transcript Sequencing of Abrus precatorius.</title>
        <authorList>
            <person name="Hovde B.T."/>
            <person name="Daligault H.E."/>
            <person name="Hanschen E.R."/>
            <person name="Kunde Y.A."/>
            <person name="Johnson M.B."/>
            <person name="Starkenburg S.R."/>
            <person name="Johnson S.L."/>
        </authorList>
    </citation>
    <scope>NUCLEOTIDE SEQUENCE [LARGE SCALE GENOMIC DNA]</scope>
</reference>
<gene>
    <name evidence="5" type="primary">LOC113858278</name>
</gene>
<evidence type="ECO:0000313" key="4">
    <source>
        <dbReference type="Proteomes" id="UP000694853"/>
    </source>
</evidence>
<sequence>MPQKQKRRAHVEDPQLPPSSQELQIEEEEEEEEEEEQQEQPPPSEEVASTNVEEGEEENPSPPPSNSHSEAKESKRDAENDSPVDEGRLAKKKATATDGSEEENVKKTKKFQRIWSEEDELAILKGMVDFTSKTGQDPFRHAHDFNDFVKESVHVHASTNQLKEKIRRLKRKFEINCIKGKSDEHEDPKFFKPHDHRAFELSKRVWGTHVKAPKKKLVAKSHAGPVLMESGKMDVDSEPIGGSSWPLREMFCFQSGYRVSEDDAKRGLELIGESKRSEMECKWNKLRAAEMKLHADRALLVWENTSLILEALYSSDH</sequence>
<proteinExistence type="inferred from homology"/>
<dbReference type="GO" id="GO:0005634">
    <property type="term" value="C:nucleus"/>
    <property type="evidence" value="ECO:0007669"/>
    <property type="project" value="TreeGrafter"/>
</dbReference>
<name>A0A8B8KRW7_ABRPR</name>
<dbReference type="InterPro" id="IPR053932">
    <property type="entry name" value="GeBP-like_DBD"/>
</dbReference>